<proteinExistence type="predicted"/>
<gene>
    <name evidence="1" type="ORF">BLNAU_4361</name>
</gene>
<protein>
    <submittedName>
        <fullName evidence="1">Uncharacterized protein</fullName>
    </submittedName>
</protein>
<sequence>MVIVLTVEFKLQANHLICPQFCLQFNDIDSIVLSGRHYSWRHNGWNTTNQEAEIIIKHFQNTGQKKAQKKAKRGEQVNTDLTVYDWIALSTTRRVISDHIKAISNHLNPHNSHAELKEMTEMTTKPLLDGLDFFTFQRKNIP</sequence>
<organism evidence="1 2">
    <name type="scientific">Blattamonas nauphoetae</name>
    <dbReference type="NCBI Taxonomy" id="2049346"/>
    <lineage>
        <taxon>Eukaryota</taxon>
        <taxon>Metamonada</taxon>
        <taxon>Preaxostyla</taxon>
        <taxon>Oxymonadida</taxon>
        <taxon>Blattamonas</taxon>
    </lineage>
</organism>
<evidence type="ECO:0000313" key="2">
    <source>
        <dbReference type="Proteomes" id="UP001281761"/>
    </source>
</evidence>
<keyword evidence="2" id="KW-1185">Reference proteome</keyword>
<reference evidence="1 2" key="1">
    <citation type="journal article" date="2022" name="bioRxiv">
        <title>Genomics of Preaxostyla Flagellates Illuminates Evolutionary Transitions and the Path Towards Mitochondrial Loss.</title>
        <authorList>
            <person name="Novak L.V.F."/>
            <person name="Treitli S.C."/>
            <person name="Pyrih J."/>
            <person name="Halakuc P."/>
            <person name="Pipaliya S.V."/>
            <person name="Vacek V."/>
            <person name="Brzon O."/>
            <person name="Soukal P."/>
            <person name="Eme L."/>
            <person name="Dacks J.B."/>
            <person name="Karnkowska A."/>
            <person name="Elias M."/>
            <person name="Hampl V."/>
        </authorList>
    </citation>
    <scope>NUCLEOTIDE SEQUENCE [LARGE SCALE GENOMIC DNA]</scope>
    <source>
        <strain evidence="1">NAU3</strain>
        <tissue evidence="1">Gut</tissue>
    </source>
</reference>
<dbReference type="Proteomes" id="UP001281761">
    <property type="component" value="Unassembled WGS sequence"/>
</dbReference>
<name>A0ABQ9YAD7_9EUKA</name>
<accession>A0ABQ9YAD7</accession>
<evidence type="ECO:0000313" key="1">
    <source>
        <dbReference type="EMBL" id="KAK2960706.1"/>
    </source>
</evidence>
<dbReference type="EMBL" id="JARBJD010000021">
    <property type="protein sequence ID" value="KAK2960706.1"/>
    <property type="molecule type" value="Genomic_DNA"/>
</dbReference>
<comment type="caution">
    <text evidence="1">The sequence shown here is derived from an EMBL/GenBank/DDBJ whole genome shotgun (WGS) entry which is preliminary data.</text>
</comment>